<organism evidence="2 3">
    <name type="scientific">Miniimonas arenae</name>
    <dbReference type="NCBI Taxonomy" id="676201"/>
    <lineage>
        <taxon>Bacteria</taxon>
        <taxon>Bacillati</taxon>
        <taxon>Actinomycetota</taxon>
        <taxon>Actinomycetes</taxon>
        <taxon>Micrococcales</taxon>
        <taxon>Beutenbergiaceae</taxon>
        <taxon>Miniimonas</taxon>
    </lineage>
</organism>
<accession>A0A5C5BAX8</accession>
<dbReference type="SUPFAM" id="SSF109854">
    <property type="entry name" value="DinB/YfiT-like putative metalloenzymes"/>
    <property type="match status" value="1"/>
</dbReference>
<dbReference type="GO" id="GO:0046872">
    <property type="term" value="F:metal ion binding"/>
    <property type="evidence" value="ECO:0007669"/>
    <property type="project" value="InterPro"/>
</dbReference>
<dbReference type="AlphaFoldDB" id="A0A5C5BAX8"/>
<dbReference type="RefSeq" id="WP_139987046.1">
    <property type="nucleotide sequence ID" value="NZ_VENP01000031.1"/>
</dbReference>
<evidence type="ECO:0000313" key="3">
    <source>
        <dbReference type="Proteomes" id="UP000313849"/>
    </source>
</evidence>
<gene>
    <name evidence="2" type="ORF">FH969_09235</name>
</gene>
<dbReference type="EMBL" id="VENP01000031">
    <property type="protein sequence ID" value="TNU73861.1"/>
    <property type="molecule type" value="Genomic_DNA"/>
</dbReference>
<name>A0A5C5BAX8_9MICO</name>
<reference evidence="2 3" key="1">
    <citation type="submission" date="2019-06" db="EMBL/GenBank/DDBJ databases">
        <title>Draft genome sequence of Miniimonas arenae KCTC 19750T isolated from sea sand.</title>
        <authorList>
            <person name="Park S.-J."/>
        </authorList>
    </citation>
    <scope>NUCLEOTIDE SEQUENCE [LARGE SCALE GENOMIC DNA]</scope>
    <source>
        <strain evidence="2 3">KCTC 19750</strain>
    </source>
</reference>
<evidence type="ECO:0000313" key="2">
    <source>
        <dbReference type="EMBL" id="TNU73861.1"/>
    </source>
</evidence>
<dbReference type="Proteomes" id="UP000313849">
    <property type="component" value="Unassembled WGS sequence"/>
</dbReference>
<dbReference type="OrthoDB" id="3292744at2"/>
<sequence length="211" mass="21789">MASEAGWDSERDAYAAAAGWAVDLVAQVGDRWGEPGLGVWDVRALVGHLSRSFRTVAEYLARPAASVAVPDAASYYRATAELARQAGVAERGVEAGRALGTDPAVAFAALADEARTIVDRCTGSELPTTIAGGIRLVDYLPTRTLELTVHGCDLAVALGLAPAPPAVAARRTLGLLTELAVRAGEDGGDVAGRVLLALTGRRAWEAGSSLL</sequence>
<evidence type="ECO:0000259" key="1">
    <source>
        <dbReference type="Pfam" id="PF11716"/>
    </source>
</evidence>
<dbReference type="Pfam" id="PF11716">
    <property type="entry name" value="MDMPI_N"/>
    <property type="match status" value="1"/>
</dbReference>
<feature type="domain" description="Mycothiol-dependent maleylpyruvate isomerase metal-binding" evidence="1">
    <location>
        <begin position="37"/>
        <end position="155"/>
    </location>
</feature>
<proteinExistence type="predicted"/>
<dbReference type="InterPro" id="IPR034660">
    <property type="entry name" value="DinB/YfiT-like"/>
</dbReference>
<protein>
    <recommendedName>
        <fullName evidence="1">Mycothiol-dependent maleylpyruvate isomerase metal-binding domain-containing protein</fullName>
    </recommendedName>
</protein>
<keyword evidence="3" id="KW-1185">Reference proteome</keyword>
<dbReference type="InterPro" id="IPR024344">
    <property type="entry name" value="MDMPI_metal-binding"/>
</dbReference>
<comment type="caution">
    <text evidence="2">The sequence shown here is derived from an EMBL/GenBank/DDBJ whole genome shotgun (WGS) entry which is preliminary data.</text>
</comment>
<dbReference type="Gene3D" id="1.20.120.450">
    <property type="entry name" value="dinb family like domain"/>
    <property type="match status" value="1"/>
</dbReference>